<accession>A0A9N9GYT0</accession>
<dbReference type="Proteomes" id="UP000789342">
    <property type="component" value="Unassembled WGS sequence"/>
</dbReference>
<protein>
    <submittedName>
        <fullName evidence="1">13920_t:CDS:1</fullName>
    </submittedName>
</protein>
<reference evidence="1" key="1">
    <citation type="submission" date="2021-06" db="EMBL/GenBank/DDBJ databases">
        <authorList>
            <person name="Kallberg Y."/>
            <person name="Tangrot J."/>
            <person name="Rosling A."/>
        </authorList>
    </citation>
    <scope>NUCLEOTIDE SEQUENCE</scope>
    <source>
        <strain evidence="1">CL551</strain>
    </source>
</reference>
<evidence type="ECO:0000313" key="1">
    <source>
        <dbReference type="EMBL" id="CAG8634845.1"/>
    </source>
</evidence>
<keyword evidence="2" id="KW-1185">Reference proteome</keyword>
<dbReference type="EMBL" id="CAJVPV010008796">
    <property type="protein sequence ID" value="CAG8634845.1"/>
    <property type="molecule type" value="Genomic_DNA"/>
</dbReference>
<gene>
    <name evidence="1" type="ORF">AMORRO_LOCUS9259</name>
</gene>
<name>A0A9N9GYT0_9GLOM</name>
<dbReference type="OrthoDB" id="2348842at2759"/>
<dbReference type="AlphaFoldDB" id="A0A9N9GYT0"/>
<organism evidence="1 2">
    <name type="scientific">Acaulospora morrowiae</name>
    <dbReference type="NCBI Taxonomy" id="94023"/>
    <lineage>
        <taxon>Eukaryota</taxon>
        <taxon>Fungi</taxon>
        <taxon>Fungi incertae sedis</taxon>
        <taxon>Mucoromycota</taxon>
        <taxon>Glomeromycotina</taxon>
        <taxon>Glomeromycetes</taxon>
        <taxon>Diversisporales</taxon>
        <taxon>Acaulosporaceae</taxon>
        <taxon>Acaulospora</taxon>
    </lineage>
</organism>
<feature type="non-terminal residue" evidence="1">
    <location>
        <position position="1"/>
    </location>
</feature>
<evidence type="ECO:0000313" key="2">
    <source>
        <dbReference type="Proteomes" id="UP000789342"/>
    </source>
</evidence>
<sequence>VIVDINIQKTVEKWSEKDLREFEKIKEKFVSEALNWYKEVGNNLRTTYIGNSRTTV</sequence>
<proteinExistence type="predicted"/>
<comment type="caution">
    <text evidence="1">The sequence shown here is derived from an EMBL/GenBank/DDBJ whole genome shotgun (WGS) entry which is preliminary data.</text>
</comment>